<evidence type="ECO:0000313" key="1">
    <source>
        <dbReference type="EMBL" id="KAK4550876.1"/>
    </source>
</evidence>
<sequence length="160" mass="16745">MPPHLKKKQMVEAAAKTGNTLGTIGGSQETDKILSNRGEQKGMAVPGNFPAECAAAKVGVPGATLKEPAVSAAIARMGEKKAGAVEMEMGRDWDLAAAKPVAEPKSASHAIMGKEGLNAVPTKGRAPVKKPNGSKHVKADEWEMVEDEMMGDDYVLVPDV</sequence>
<evidence type="ECO:0000313" key="2">
    <source>
        <dbReference type="Proteomes" id="UP001324427"/>
    </source>
</evidence>
<name>A0AAV9JYK7_9PEZI</name>
<reference evidence="1 2" key="1">
    <citation type="submission" date="2021-11" db="EMBL/GenBank/DDBJ databases">
        <title>Black yeast isolated from Biological Soil Crust.</title>
        <authorList>
            <person name="Kurbessoian T."/>
        </authorList>
    </citation>
    <scope>NUCLEOTIDE SEQUENCE [LARGE SCALE GENOMIC DNA]</scope>
    <source>
        <strain evidence="1 2">CCFEE 5522</strain>
    </source>
</reference>
<proteinExistence type="predicted"/>
<dbReference type="EMBL" id="JAVFHQ010000001">
    <property type="protein sequence ID" value="KAK4550876.1"/>
    <property type="molecule type" value="Genomic_DNA"/>
</dbReference>
<organism evidence="1 2">
    <name type="scientific">Oleoguttula mirabilis</name>
    <dbReference type="NCBI Taxonomy" id="1507867"/>
    <lineage>
        <taxon>Eukaryota</taxon>
        <taxon>Fungi</taxon>
        <taxon>Dikarya</taxon>
        <taxon>Ascomycota</taxon>
        <taxon>Pezizomycotina</taxon>
        <taxon>Dothideomycetes</taxon>
        <taxon>Dothideomycetidae</taxon>
        <taxon>Mycosphaerellales</taxon>
        <taxon>Teratosphaeriaceae</taxon>
        <taxon>Oleoguttula</taxon>
    </lineage>
</organism>
<dbReference type="Proteomes" id="UP001324427">
    <property type="component" value="Unassembled WGS sequence"/>
</dbReference>
<comment type="caution">
    <text evidence="1">The sequence shown here is derived from an EMBL/GenBank/DDBJ whole genome shotgun (WGS) entry which is preliminary data.</text>
</comment>
<gene>
    <name evidence="1" type="ORF">LTR36_000456</name>
</gene>
<protein>
    <submittedName>
        <fullName evidence="1">Uncharacterized protein</fullName>
    </submittedName>
</protein>
<keyword evidence="2" id="KW-1185">Reference proteome</keyword>
<accession>A0AAV9JYK7</accession>
<dbReference type="AlphaFoldDB" id="A0AAV9JYK7"/>